<dbReference type="Pfam" id="PF08808">
    <property type="entry name" value="RES"/>
    <property type="match status" value="1"/>
</dbReference>
<dbReference type="InterPro" id="IPR014914">
    <property type="entry name" value="RES_dom"/>
</dbReference>
<proteinExistence type="predicted"/>
<evidence type="ECO:0000259" key="1">
    <source>
        <dbReference type="SMART" id="SM00953"/>
    </source>
</evidence>
<name>A0A6S7BW96_9BURK</name>
<dbReference type="EMBL" id="CADIKM010000041">
    <property type="protein sequence ID" value="CAB3801178.1"/>
    <property type="molecule type" value="Genomic_DNA"/>
</dbReference>
<feature type="domain" description="RES" evidence="1">
    <location>
        <begin position="18"/>
        <end position="144"/>
    </location>
</feature>
<organism evidence="2 3">
    <name type="scientific">Pararobbsia alpina</name>
    <dbReference type="NCBI Taxonomy" id="621374"/>
    <lineage>
        <taxon>Bacteria</taxon>
        <taxon>Pseudomonadati</taxon>
        <taxon>Pseudomonadota</taxon>
        <taxon>Betaproteobacteria</taxon>
        <taxon>Burkholderiales</taxon>
        <taxon>Burkholderiaceae</taxon>
        <taxon>Pararobbsia</taxon>
    </lineage>
</organism>
<dbReference type="SMART" id="SM00953">
    <property type="entry name" value="RES"/>
    <property type="match status" value="1"/>
</dbReference>
<dbReference type="RefSeq" id="WP_175107568.1">
    <property type="nucleotide sequence ID" value="NZ_CADIKM010000041.1"/>
</dbReference>
<dbReference type="AlphaFoldDB" id="A0A6S7BW96"/>
<evidence type="ECO:0000313" key="3">
    <source>
        <dbReference type="Proteomes" id="UP000494115"/>
    </source>
</evidence>
<dbReference type="Proteomes" id="UP000494115">
    <property type="component" value="Unassembled WGS sequence"/>
</dbReference>
<sequence>MRVYRIAKEKPVRYRADDLSGNGAALSSGRWNARGTPVLYTSANASTAVLETRVHATGILPRMNLFLVAIDVPDSLIGAAYEPVLPPDWNRPGIIPQTTIEIGQAWITQANALAMKVPSVVCPADFNYILNPRHPDMRDVAAVAAEAFELDPRLFR</sequence>
<accession>A0A6S7BW96</accession>
<reference evidence="2 3" key="1">
    <citation type="submission" date="2020-04" db="EMBL/GenBank/DDBJ databases">
        <authorList>
            <person name="De Canck E."/>
        </authorList>
    </citation>
    <scope>NUCLEOTIDE SEQUENCE [LARGE SCALE GENOMIC DNA]</scope>
    <source>
        <strain evidence="2 3">LMG 28138</strain>
    </source>
</reference>
<keyword evidence="3" id="KW-1185">Reference proteome</keyword>
<protein>
    <recommendedName>
        <fullName evidence="1">RES domain-containing protein</fullName>
    </recommendedName>
</protein>
<evidence type="ECO:0000313" key="2">
    <source>
        <dbReference type="EMBL" id="CAB3801178.1"/>
    </source>
</evidence>
<gene>
    <name evidence="2" type="ORF">LMG28138_04961</name>
</gene>